<dbReference type="EMBL" id="CATQJA010002642">
    <property type="protein sequence ID" value="CAJ0576003.1"/>
    <property type="molecule type" value="Genomic_DNA"/>
</dbReference>
<protein>
    <recommendedName>
        <fullName evidence="2">Decapping nuclease</fullName>
        <ecNumber evidence="2">3.6.1.-</ecNumber>
    </recommendedName>
</protein>
<dbReference type="GO" id="GO:0034353">
    <property type="term" value="F:mRNA 5'-diphosphatase activity"/>
    <property type="evidence" value="ECO:0007669"/>
    <property type="project" value="TreeGrafter"/>
</dbReference>
<organism evidence="4 5">
    <name type="scientific">Mesorhabditis spiculigera</name>
    <dbReference type="NCBI Taxonomy" id="96644"/>
    <lineage>
        <taxon>Eukaryota</taxon>
        <taxon>Metazoa</taxon>
        <taxon>Ecdysozoa</taxon>
        <taxon>Nematoda</taxon>
        <taxon>Chromadorea</taxon>
        <taxon>Rhabditida</taxon>
        <taxon>Rhabditina</taxon>
        <taxon>Rhabditomorpha</taxon>
        <taxon>Rhabditoidea</taxon>
        <taxon>Rhabditidae</taxon>
        <taxon>Mesorhabditinae</taxon>
        <taxon>Mesorhabditis</taxon>
    </lineage>
</organism>
<evidence type="ECO:0000256" key="2">
    <source>
        <dbReference type="RuleBase" id="RU367113"/>
    </source>
</evidence>
<evidence type="ECO:0000259" key="3">
    <source>
        <dbReference type="Pfam" id="PF08652"/>
    </source>
</evidence>
<dbReference type="GO" id="GO:0000956">
    <property type="term" value="P:nuclear-transcribed mRNA catabolic process"/>
    <property type="evidence" value="ECO:0007669"/>
    <property type="project" value="TreeGrafter"/>
</dbReference>
<dbReference type="GO" id="GO:0005634">
    <property type="term" value="C:nucleus"/>
    <property type="evidence" value="ECO:0007669"/>
    <property type="project" value="UniProtKB-SubCell"/>
</dbReference>
<dbReference type="Proteomes" id="UP001177023">
    <property type="component" value="Unassembled WGS sequence"/>
</dbReference>
<dbReference type="GO" id="GO:0046872">
    <property type="term" value="F:metal ion binding"/>
    <property type="evidence" value="ECO:0007669"/>
    <property type="project" value="UniProtKB-KW"/>
</dbReference>
<dbReference type="PANTHER" id="PTHR12395">
    <property type="entry name" value="DOM-3 RELATED"/>
    <property type="match status" value="1"/>
</dbReference>
<comment type="function">
    <text evidence="2">Decapping enzyme for NAD-capped RNAs: specifically hydrolyzes the nicotinamide adenine dinucleotide (NAD) cap from a subset of RNAs by removing the entire NAD moiety from the 5'-end of an NAD-capped RNA.</text>
</comment>
<proteinExistence type="inferred from homology"/>
<evidence type="ECO:0000256" key="1">
    <source>
        <dbReference type="ARBA" id="ARBA00006562"/>
    </source>
</evidence>
<keyword evidence="2" id="KW-0547">Nucleotide-binding</keyword>
<keyword evidence="2" id="KW-0479">Metal-binding</keyword>
<dbReference type="AlphaFoldDB" id="A0AA36G7Z8"/>
<dbReference type="GO" id="GO:0000166">
    <property type="term" value="F:nucleotide binding"/>
    <property type="evidence" value="ECO:0007669"/>
    <property type="project" value="UniProtKB-KW"/>
</dbReference>
<dbReference type="GO" id="GO:0005829">
    <property type="term" value="C:cytosol"/>
    <property type="evidence" value="ECO:0007669"/>
    <property type="project" value="TreeGrafter"/>
</dbReference>
<dbReference type="GO" id="GO:0110155">
    <property type="term" value="P:NAD-cap decapping"/>
    <property type="evidence" value="ECO:0007669"/>
    <property type="project" value="TreeGrafter"/>
</dbReference>
<dbReference type="EC" id="3.6.1.-" evidence="2"/>
<name>A0AA36G7Z8_9BILA</name>
<comment type="similarity">
    <text evidence="1 2">Belongs to the DXO/Dom3Z family.</text>
</comment>
<keyword evidence="2" id="KW-0378">Hydrolase</keyword>
<comment type="subcellular location">
    <subcellularLocation>
        <location evidence="2">Nucleus</location>
    </subcellularLocation>
</comment>
<reference evidence="4" key="1">
    <citation type="submission" date="2023-06" db="EMBL/GenBank/DDBJ databases">
        <authorList>
            <person name="Delattre M."/>
        </authorList>
    </citation>
    <scope>NUCLEOTIDE SEQUENCE</scope>
    <source>
        <strain evidence="4">AF72</strain>
    </source>
</reference>
<dbReference type="InterPro" id="IPR013961">
    <property type="entry name" value="RAI1"/>
</dbReference>
<dbReference type="Pfam" id="PF08652">
    <property type="entry name" value="RAI1"/>
    <property type="match status" value="1"/>
</dbReference>
<dbReference type="GO" id="GO:0004518">
    <property type="term" value="F:nuclease activity"/>
    <property type="evidence" value="ECO:0007669"/>
    <property type="project" value="UniProtKB-KW"/>
</dbReference>
<comment type="cofactor">
    <cofactor evidence="2">
        <name>a divalent metal cation</name>
        <dbReference type="ChEBI" id="CHEBI:60240"/>
    </cofactor>
</comment>
<evidence type="ECO:0000313" key="4">
    <source>
        <dbReference type="EMBL" id="CAJ0576003.1"/>
    </source>
</evidence>
<evidence type="ECO:0000313" key="5">
    <source>
        <dbReference type="Proteomes" id="UP001177023"/>
    </source>
</evidence>
<sequence>METLSVNTRDYDKAFPAFGPPISLGEYTLNEERKVTLGRAEARYLYAALVGGSALRLDLSAGFETFRKKPGDERLNALLAWICTQSPPGGHLKRCLHEADFVSWRGMLTKIAATPFSMDDDWMFEARKVQDVIFLLERETEAQGLKKGLMTPREHLMTYWGFKFEQYATIAEPGGQPSTAEPVSQLDEFGVVVKSQLQTADDPLQLVYSGEVDCIDSAGTLLELKTQRQALTGGFWRYKSLKWWIQSFLLGIRTIVVGFRDDAGYVNKVDTVAVNDLPKQGQWRGNVCFNFLGHVLAKVKKVLEENDVPEPMCRVSYSPKTRSITFQKVSGEDFITPEFRRHFAAEPS</sequence>
<feature type="non-terminal residue" evidence="4">
    <location>
        <position position="348"/>
    </location>
</feature>
<dbReference type="GO" id="GO:0003723">
    <property type="term" value="F:RNA binding"/>
    <property type="evidence" value="ECO:0007669"/>
    <property type="project" value="UniProtKB-KW"/>
</dbReference>
<gene>
    <name evidence="4" type="ORF">MSPICULIGERA_LOCUS14303</name>
</gene>
<feature type="domain" description="RAI1-like" evidence="3">
    <location>
        <begin position="21"/>
        <end position="340"/>
    </location>
</feature>
<dbReference type="PANTHER" id="PTHR12395:SF9">
    <property type="entry name" value="DECAPPING AND EXORIBONUCLEASE PROTEIN"/>
    <property type="match status" value="1"/>
</dbReference>
<comment type="caution">
    <text evidence="4">The sequence shown here is derived from an EMBL/GenBank/DDBJ whole genome shotgun (WGS) entry which is preliminary data.</text>
</comment>
<keyword evidence="2" id="KW-0694">RNA-binding</keyword>
<keyword evidence="2" id="KW-0540">Nuclease</keyword>
<keyword evidence="5" id="KW-1185">Reference proteome</keyword>
<accession>A0AA36G7Z8</accession>
<dbReference type="InterPro" id="IPR039039">
    <property type="entry name" value="RAI1-like_fam"/>
</dbReference>
<keyword evidence="2" id="KW-0539">Nucleus</keyword>